<feature type="signal peptide" evidence="1">
    <location>
        <begin position="1"/>
        <end position="29"/>
    </location>
</feature>
<reference evidence="2 3" key="1">
    <citation type="submission" date="2020-05" db="EMBL/GenBank/DDBJ databases">
        <title>Complete genome sequence of Gemmatimonas greenlandica TET16.</title>
        <authorList>
            <person name="Zeng Y."/>
        </authorList>
    </citation>
    <scope>NUCLEOTIDE SEQUENCE [LARGE SCALE GENOMIC DNA]</scope>
    <source>
        <strain evidence="2 3">TET16</strain>
    </source>
</reference>
<keyword evidence="3" id="KW-1185">Reference proteome</keyword>
<evidence type="ECO:0008006" key="4">
    <source>
        <dbReference type="Google" id="ProtNLM"/>
    </source>
</evidence>
<dbReference type="KEGG" id="ggr:HKW67_15175"/>
<dbReference type="Proteomes" id="UP000500938">
    <property type="component" value="Chromosome"/>
</dbReference>
<evidence type="ECO:0000313" key="3">
    <source>
        <dbReference type="Proteomes" id="UP000500938"/>
    </source>
</evidence>
<evidence type="ECO:0000313" key="2">
    <source>
        <dbReference type="EMBL" id="QJR36760.1"/>
    </source>
</evidence>
<accession>A0A6M4IPW6</accession>
<dbReference type="EMBL" id="CP053085">
    <property type="protein sequence ID" value="QJR36760.1"/>
    <property type="molecule type" value="Genomic_DNA"/>
</dbReference>
<evidence type="ECO:0000256" key="1">
    <source>
        <dbReference type="SAM" id="SignalP"/>
    </source>
</evidence>
<name>A0A6M4IPW6_9BACT</name>
<sequence length="215" mass="22851">MIRRARLLSLATPIALALTLALRPLAAQTAPLPTTSAWRGVARVGLEYGGEKVVQFRYEDGTTPTVTAGGGLLLTVGGVYRAWSQGGHAVELQGQGGIKWRTIPAATNQDANWLRFPVEGLVFYRAPAGVRLGAGATVHLHNVLKASGEVLDSRLEFANDAGLLVQAEYVRGDFAFDLRVTSLTYRTADAPMSEVGASSVGVGASWFFPGTRQGR</sequence>
<proteinExistence type="predicted"/>
<keyword evidence="1" id="KW-0732">Signal</keyword>
<feature type="chain" id="PRO_5027041453" description="Outer membrane protein beta-barrel domain-containing protein" evidence="1">
    <location>
        <begin position="30"/>
        <end position="215"/>
    </location>
</feature>
<protein>
    <recommendedName>
        <fullName evidence="4">Outer membrane protein beta-barrel domain-containing protein</fullName>
    </recommendedName>
</protein>
<gene>
    <name evidence="2" type="ORF">HKW67_15175</name>
</gene>
<organism evidence="2 3">
    <name type="scientific">Gemmatimonas groenlandica</name>
    <dbReference type="NCBI Taxonomy" id="2732249"/>
    <lineage>
        <taxon>Bacteria</taxon>
        <taxon>Pseudomonadati</taxon>
        <taxon>Gemmatimonadota</taxon>
        <taxon>Gemmatimonadia</taxon>
        <taxon>Gemmatimonadales</taxon>
        <taxon>Gemmatimonadaceae</taxon>
        <taxon>Gemmatimonas</taxon>
    </lineage>
</organism>
<dbReference type="RefSeq" id="WP_171226193.1">
    <property type="nucleotide sequence ID" value="NZ_CP053085.1"/>
</dbReference>
<dbReference type="AlphaFoldDB" id="A0A6M4IPW6"/>